<dbReference type="SUPFAM" id="SSF52279">
    <property type="entry name" value="Beta-D-glucan exohydrolase, C-terminal domain"/>
    <property type="match status" value="1"/>
</dbReference>
<keyword evidence="6" id="KW-1185">Reference proteome</keyword>
<dbReference type="Gene3D" id="2.60.120.430">
    <property type="entry name" value="Galactose-binding lectin"/>
    <property type="match status" value="1"/>
</dbReference>
<dbReference type="PROSITE" id="PS51257">
    <property type="entry name" value="PROKAR_LIPOPROTEIN"/>
    <property type="match status" value="1"/>
</dbReference>
<evidence type="ECO:0000256" key="1">
    <source>
        <dbReference type="ARBA" id="ARBA00022801"/>
    </source>
</evidence>
<dbReference type="Gene3D" id="3.40.50.1700">
    <property type="entry name" value="Glycoside hydrolase family 3 C-terminal domain"/>
    <property type="match status" value="1"/>
</dbReference>
<feature type="domain" description="Glycoside hydrolase family 3 C-terminal" evidence="3">
    <location>
        <begin position="435"/>
        <end position="648"/>
    </location>
</feature>
<evidence type="ECO:0000313" key="5">
    <source>
        <dbReference type="EMBL" id="NHO67532.1"/>
    </source>
</evidence>
<sequence>MYLIQRSKATSLGFGLCLITLLGCDAQAPASSSADLTPQERQIWPQIDSAIARDEHQEAAIVQWLEQMTLEQKVGQMIQAELKQVTPEDVKQYHLGSILNGGGSFPNNDKLATIDDWLATADAFYHASMDTSGGGLAIPVMWGTDAVHGHNNVVGATLFPHNIGLGATHNPQLIRQIGAATAREVAVTGIDWVFAPTVATVRDDRWGRTYEGYSETPALIKQYAEQMTIGLQGSAHSSQLLDETRVVATAKHFIGDGGTLGGIDRGNNLSPEQELFDLHGQGYVSALSAGVQRVMASFNSWQGEKLHGSQYLLTEVLKNRMGFDGFVVGDWNGHAFVPGCSTKSCPQAINAGLDMFMAPDADWKELYHNTIQQVRAGDIPLQRIDDAVSRILRVKLRAGLFDKGAPSTRAVAGREEILGSPEHRAIARQAVRESLVLLKNKNALLPLDPKLNVLVAGDGADHIGKQSGGWTLSWQGTGNANSDFPGATSIFDGIESAVEAAGGSATLSPDARYEQRPDVAIVVFGEDPYAEGQGDVQTLEYQPDGHTDLALLKRLKAAGIPVISVFLSGRPLWVNKELNASDAFVAAWLPGSEGAGVADVLFRQADGQIHYDFVGKLTFSWPNQPHHTTLNDDDKTYQPLFAQDYGLSVKDQDTLTDNLAEVIDGAAESPTDQARSLFVSRALPPWQLLIGDTEYGQVPVNGNTVTIPQVETLTITAINKEVQEDARQVLWSGRSLGEVLLQGQANGHDLTDMLQKNGALSLELRIDSEPTDKVHVRMDCGSQCTGSLEIRETLLQLKPKQWLPFSIDLRCFAQAGADFTHITKPLVLTTRGELSLSFANVKLEPGLADRANYQCGGNTNSGIAAY</sequence>
<protein>
    <submittedName>
        <fullName evidence="5">Glycoside hydrolase family 3 protein</fullName>
    </submittedName>
</protein>
<evidence type="ECO:0000259" key="4">
    <source>
        <dbReference type="Pfam" id="PF18559"/>
    </source>
</evidence>
<dbReference type="PRINTS" id="PR00133">
    <property type="entry name" value="GLHYDRLASE3"/>
</dbReference>
<comment type="caution">
    <text evidence="5">The sequence shown here is derived from an EMBL/GenBank/DDBJ whole genome shotgun (WGS) entry which is preliminary data.</text>
</comment>
<dbReference type="Gene3D" id="3.20.20.300">
    <property type="entry name" value="Glycoside hydrolase, family 3, N-terminal domain"/>
    <property type="match status" value="1"/>
</dbReference>
<evidence type="ECO:0000313" key="6">
    <source>
        <dbReference type="Proteomes" id="UP000787472"/>
    </source>
</evidence>
<dbReference type="InterPro" id="IPR051915">
    <property type="entry name" value="Cellulose_Degrad_GH3"/>
</dbReference>
<dbReference type="GO" id="GO:0008422">
    <property type="term" value="F:beta-glucosidase activity"/>
    <property type="evidence" value="ECO:0007669"/>
    <property type="project" value="TreeGrafter"/>
</dbReference>
<dbReference type="PANTHER" id="PTHR30620:SF77">
    <property type="entry name" value="LYSOSOMAL BETA GLUCOSIDASE-LIKE"/>
    <property type="match status" value="1"/>
</dbReference>
<evidence type="ECO:0000259" key="3">
    <source>
        <dbReference type="Pfam" id="PF01915"/>
    </source>
</evidence>
<dbReference type="EMBL" id="JAAONZ010000017">
    <property type="protein sequence ID" value="NHO67532.1"/>
    <property type="molecule type" value="Genomic_DNA"/>
</dbReference>
<reference evidence="5" key="1">
    <citation type="submission" date="2020-03" db="EMBL/GenBank/DDBJ databases">
        <authorList>
            <person name="Guo F."/>
        </authorList>
    </citation>
    <scope>NUCLEOTIDE SEQUENCE</scope>
    <source>
        <strain evidence="5">JCM 30134</strain>
    </source>
</reference>
<dbReference type="InterPro" id="IPR001764">
    <property type="entry name" value="Glyco_hydro_3_N"/>
</dbReference>
<name>A0A9E5T3Y7_9GAMM</name>
<dbReference type="Pfam" id="PF01915">
    <property type="entry name" value="Glyco_hydro_3_C"/>
    <property type="match status" value="1"/>
</dbReference>
<dbReference type="AlphaFoldDB" id="A0A9E5T3Y7"/>
<dbReference type="InterPro" id="IPR036962">
    <property type="entry name" value="Glyco_hydro_3_N_sf"/>
</dbReference>
<dbReference type="PANTHER" id="PTHR30620">
    <property type="entry name" value="PERIPLASMIC BETA-GLUCOSIDASE-RELATED"/>
    <property type="match status" value="1"/>
</dbReference>
<dbReference type="SUPFAM" id="SSF51445">
    <property type="entry name" value="(Trans)glycosidases"/>
    <property type="match status" value="1"/>
</dbReference>
<feature type="domain" description="Glycoside hydrolase family 3 N-terminal" evidence="2">
    <location>
        <begin position="69"/>
        <end position="394"/>
    </location>
</feature>
<gene>
    <name evidence="5" type="ORF">G8770_18460</name>
</gene>
<dbReference type="Proteomes" id="UP000787472">
    <property type="component" value="Unassembled WGS sequence"/>
</dbReference>
<dbReference type="InterPro" id="IPR041443">
    <property type="entry name" value="Exop_C"/>
</dbReference>
<evidence type="ECO:0000259" key="2">
    <source>
        <dbReference type="Pfam" id="PF00933"/>
    </source>
</evidence>
<feature type="domain" description="ExoP galactose-binding-like" evidence="4">
    <location>
        <begin position="685"/>
        <end position="843"/>
    </location>
</feature>
<dbReference type="Pfam" id="PF18559">
    <property type="entry name" value="Exop_C"/>
    <property type="match status" value="1"/>
</dbReference>
<keyword evidence="1 5" id="KW-0378">Hydrolase</keyword>
<dbReference type="GO" id="GO:0009251">
    <property type="term" value="P:glucan catabolic process"/>
    <property type="evidence" value="ECO:0007669"/>
    <property type="project" value="TreeGrafter"/>
</dbReference>
<dbReference type="InterPro" id="IPR017853">
    <property type="entry name" value="GH"/>
</dbReference>
<dbReference type="InterPro" id="IPR036881">
    <property type="entry name" value="Glyco_hydro_3_C_sf"/>
</dbReference>
<proteinExistence type="predicted"/>
<dbReference type="RefSeq" id="WP_167190401.1">
    <property type="nucleotide sequence ID" value="NZ_JAAONZ010000017.1"/>
</dbReference>
<accession>A0A9E5T3Y7</accession>
<dbReference type="Pfam" id="PF00933">
    <property type="entry name" value="Glyco_hydro_3"/>
    <property type="match status" value="1"/>
</dbReference>
<organism evidence="5 6">
    <name type="scientific">Pseudomaricurvus hydrocarbonicus</name>
    <dbReference type="NCBI Taxonomy" id="1470433"/>
    <lineage>
        <taxon>Bacteria</taxon>
        <taxon>Pseudomonadati</taxon>
        <taxon>Pseudomonadota</taxon>
        <taxon>Gammaproteobacteria</taxon>
        <taxon>Cellvibrionales</taxon>
        <taxon>Cellvibrionaceae</taxon>
        <taxon>Pseudomaricurvus</taxon>
    </lineage>
</organism>
<dbReference type="InterPro" id="IPR002772">
    <property type="entry name" value="Glyco_hydro_3_C"/>
</dbReference>